<feature type="domain" description="At1g61320/AtMIF1 LRR" evidence="2">
    <location>
        <begin position="151"/>
        <end position="371"/>
    </location>
</feature>
<feature type="domain" description="F-box" evidence="1">
    <location>
        <begin position="20"/>
        <end position="55"/>
    </location>
</feature>
<dbReference type="Pfam" id="PF23622">
    <property type="entry name" value="LRR_At1g61320_AtMIF1"/>
    <property type="match status" value="1"/>
</dbReference>
<dbReference type="InterPro" id="IPR053781">
    <property type="entry name" value="F-box_AtFBL13-like"/>
</dbReference>
<reference evidence="3" key="1">
    <citation type="submission" date="2020-03" db="EMBL/GenBank/DDBJ databases">
        <title>Castanea mollissima Vanexum genome sequencing.</title>
        <authorList>
            <person name="Staton M."/>
        </authorList>
    </citation>
    <scope>NUCLEOTIDE SEQUENCE</scope>
    <source>
        <tissue evidence="3">Leaf</tissue>
    </source>
</reference>
<dbReference type="InterPro" id="IPR055357">
    <property type="entry name" value="LRR_At1g61320_AtMIF1"/>
</dbReference>
<sequence>MRVGEASKKEFMQENSLDLLSSLPDEILARIISFLPSEFALQTSFLSTRWAGLWNTALVQHGTTEAAATAISEFLTHFDELNPLRQPRRLQYHFGKGSTSILLATIAANNKLLVDLSTGKQEFQKQFDWQLGLNHQSLTDQPSPSTFFVKTLFLKSVGFQSKEAVSSIVSNFQFLESLKIIECNGLQTLEIDSSPRLKSLTILDCPQLKSLFVRSLKLRSFRYRGLLPWLLTENHFNLKDAMLDFRQGPGDNSFGSCDFDPSLLTIKNAEILTLCKWTFEKLIWPSISYLHGNFQFYKLKELWWIDNSSEGYNSDALISFLKLCPALEQLFVTVDSKSYSMPTTTTYSKKVARHSKLEHLKVVKLVGFTNEEDELSLAEQLTKLAVKEPLFIASADGICLRSLVKVHLYQPKLNQTHVKYTHNYKFVEENGDMSELCVNHAHMGL</sequence>
<dbReference type="OrthoDB" id="976179at2759"/>
<evidence type="ECO:0000259" key="1">
    <source>
        <dbReference type="Pfam" id="PF00646"/>
    </source>
</evidence>
<comment type="caution">
    <text evidence="3">The sequence shown here is derived from an EMBL/GenBank/DDBJ whole genome shotgun (WGS) entry which is preliminary data.</text>
</comment>
<dbReference type="PANTHER" id="PTHR34145:SF53">
    <property type="entry name" value="LEUCINE-RICH REPEAT DOMAIN SUPERFAMILY"/>
    <property type="match status" value="1"/>
</dbReference>
<dbReference type="SUPFAM" id="SSF52047">
    <property type="entry name" value="RNI-like"/>
    <property type="match status" value="1"/>
</dbReference>
<dbReference type="InterPro" id="IPR053772">
    <property type="entry name" value="At1g61320/At1g61330-like"/>
</dbReference>
<keyword evidence="4" id="KW-1185">Reference proteome</keyword>
<proteinExistence type="predicted"/>
<dbReference type="InterPro" id="IPR036047">
    <property type="entry name" value="F-box-like_dom_sf"/>
</dbReference>
<evidence type="ECO:0000259" key="2">
    <source>
        <dbReference type="Pfam" id="PF23622"/>
    </source>
</evidence>
<gene>
    <name evidence="3" type="ORF">CMV_018066</name>
</gene>
<dbReference type="InterPro" id="IPR001810">
    <property type="entry name" value="F-box_dom"/>
</dbReference>
<dbReference type="EMBL" id="JRKL02002975">
    <property type="protein sequence ID" value="KAF3956853.1"/>
    <property type="molecule type" value="Genomic_DNA"/>
</dbReference>
<protein>
    <recommendedName>
        <fullName evidence="5">F-box domain-containing protein</fullName>
    </recommendedName>
</protein>
<dbReference type="SUPFAM" id="SSF81383">
    <property type="entry name" value="F-box domain"/>
    <property type="match status" value="1"/>
</dbReference>
<dbReference type="Proteomes" id="UP000737018">
    <property type="component" value="Unassembled WGS sequence"/>
</dbReference>
<evidence type="ECO:0000313" key="3">
    <source>
        <dbReference type="EMBL" id="KAF3956853.1"/>
    </source>
</evidence>
<dbReference type="Gene3D" id="1.20.1280.50">
    <property type="match status" value="1"/>
</dbReference>
<evidence type="ECO:0000313" key="4">
    <source>
        <dbReference type="Proteomes" id="UP000737018"/>
    </source>
</evidence>
<evidence type="ECO:0008006" key="5">
    <source>
        <dbReference type="Google" id="ProtNLM"/>
    </source>
</evidence>
<accession>A0A8J4QRT2</accession>
<dbReference type="PANTHER" id="PTHR34145">
    <property type="entry name" value="OS02G0105600 PROTEIN"/>
    <property type="match status" value="1"/>
</dbReference>
<name>A0A8J4QRT2_9ROSI</name>
<dbReference type="Pfam" id="PF00646">
    <property type="entry name" value="F-box"/>
    <property type="match status" value="1"/>
</dbReference>
<organism evidence="3 4">
    <name type="scientific">Castanea mollissima</name>
    <name type="common">Chinese chestnut</name>
    <dbReference type="NCBI Taxonomy" id="60419"/>
    <lineage>
        <taxon>Eukaryota</taxon>
        <taxon>Viridiplantae</taxon>
        <taxon>Streptophyta</taxon>
        <taxon>Embryophyta</taxon>
        <taxon>Tracheophyta</taxon>
        <taxon>Spermatophyta</taxon>
        <taxon>Magnoliopsida</taxon>
        <taxon>eudicotyledons</taxon>
        <taxon>Gunneridae</taxon>
        <taxon>Pentapetalae</taxon>
        <taxon>rosids</taxon>
        <taxon>fabids</taxon>
        <taxon>Fagales</taxon>
        <taxon>Fagaceae</taxon>
        <taxon>Castanea</taxon>
    </lineage>
</organism>
<dbReference type="AlphaFoldDB" id="A0A8J4QRT2"/>
<dbReference type="CDD" id="cd22160">
    <property type="entry name" value="F-box_AtFBL13-like"/>
    <property type="match status" value="1"/>
</dbReference>